<dbReference type="PROSITE" id="PS51257">
    <property type="entry name" value="PROKAR_LIPOPROTEIN"/>
    <property type="match status" value="1"/>
</dbReference>
<keyword evidence="12" id="KW-1185">Reference proteome</keyword>
<evidence type="ECO:0000256" key="2">
    <source>
        <dbReference type="ARBA" id="ARBA00022448"/>
    </source>
</evidence>
<comment type="caution">
    <text evidence="9">Lacks conserved residue(s) required for the propagation of feature annotation.</text>
</comment>
<comment type="caution">
    <text evidence="11">The sequence shown here is derived from an EMBL/GenBank/DDBJ whole genome shotgun (WGS) entry which is preliminary data.</text>
</comment>
<reference evidence="11 12" key="1">
    <citation type="journal article" date="2019" name="Int. J. Syst. Evol. Microbiol.">
        <title>The Global Catalogue of Microorganisms (GCM) 10K type strain sequencing project: providing services to taxonomists for standard genome sequencing and annotation.</title>
        <authorList>
            <consortium name="The Broad Institute Genomics Platform"/>
            <consortium name="The Broad Institute Genome Sequencing Center for Infectious Disease"/>
            <person name="Wu L."/>
            <person name="Ma J."/>
        </authorList>
    </citation>
    <scope>NUCLEOTIDE SEQUENCE [LARGE SCALE GENOMIC DNA]</scope>
    <source>
        <strain evidence="11 12">JCM 16328</strain>
    </source>
</reference>
<evidence type="ECO:0000256" key="5">
    <source>
        <dbReference type="ARBA" id="ARBA00022927"/>
    </source>
</evidence>
<comment type="similarity">
    <text evidence="9">Belongs to the SecD/SecF family. SecD subfamily.</text>
</comment>
<evidence type="ECO:0000256" key="3">
    <source>
        <dbReference type="ARBA" id="ARBA00022475"/>
    </source>
</evidence>
<dbReference type="RefSeq" id="WP_343772759.1">
    <property type="nucleotide sequence ID" value="NZ_BAAADV010000001.1"/>
</dbReference>
<keyword evidence="7 9" id="KW-0811">Translocation</keyword>
<keyword evidence="6 9" id="KW-1133">Transmembrane helix</keyword>
<dbReference type="AlphaFoldDB" id="A0AAV3T754"/>
<dbReference type="GO" id="GO:0005886">
    <property type="term" value="C:plasma membrane"/>
    <property type="evidence" value="ECO:0007669"/>
    <property type="project" value="UniProtKB-SubCell"/>
</dbReference>
<name>A0AAV3T754_9EURY</name>
<comment type="subcellular location">
    <subcellularLocation>
        <location evidence="1 9">Cell membrane</location>
        <topology evidence="1 9">Multi-pass membrane protein</topology>
    </subcellularLocation>
</comment>
<evidence type="ECO:0000313" key="11">
    <source>
        <dbReference type="EMBL" id="GAA0666474.1"/>
    </source>
</evidence>
<keyword evidence="5 9" id="KW-0653">Protein transport</keyword>
<sequence length="526" mass="55754">MKPIELVRNNLRISILVALIALACFFLFVPGAGLGDDIGGNETAVDTPTNLKYGIELGGGARIRAPVDGVTAENVDVSRDEQGELAAAVANELGLDQPRVAVSAEGNTVEVFSGNVSDAELETALQETGHGSGDVTIRSGVTAETRDTMVEVLETRVQNTGFTGATVSEVQVGDEWYIVVEAPGRNVDIGELRDVIQNRGVVEVVAHYPTDNQSGNGTGYEQQVALRADGITQVGNIESQEGGDGYQFSVTLTQEAAPGYSDLMVESGIASNPQCAYSEDTDPSQWGYCQLIVYDNETITGLTMNPGLGDLMENDQFALDPTFVVSTPDRQSAQEIRTSMQQGSLPATLDLGEDSSSYEIQPDQAQQFRTSSALTGLIAVLTVVLVVFLRYGNPRVAAPMSVTALSEVVILLGFAAAIKMPIDLSHVAGFIAVVGTGVDDLIIIADEVLDEGDVSSGRVFDSRFRKAFWVIGAAAATTIIAMSPLAVLSLGELRGFAIITILGVLIGVFITRPAYGNILRRLKTDK</sequence>
<feature type="transmembrane region" description="Helical" evidence="9">
    <location>
        <begin position="396"/>
        <end position="418"/>
    </location>
</feature>
<dbReference type="HAMAP" id="MF_01463_A">
    <property type="entry name" value="SecD_A"/>
    <property type="match status" value="1"/>
</dbReference>
<evidence type="ECO:0000256" key="4">
    <source>
        <dbReference type="ARBA" id="ARBA00022692"/>
    </source>
</evidence>
<evidence type="ECO:0000256" key="6">
    <source>
        <dbReference type="ARBA" id="ARBA00022989"/>
    </source>
</evidence>
<keyword evidence="4 9" id="KW-0812">Transmembrane</keyword>
<dbReference type="InterPro" id="IPR024912">
    <property type="entry name" value="SecD_arc"/>
</dbReference>
<evidence type="ECO:0000256" key="1">
    <source>
        <dbReference type="ARBA" id="ARBA00004651"/>
    </source>
</evidence>
<organism evidence="11 12">
    <name type="scientific">Natronoarchaeum mannanilyticum</name>
    <dbReference type="NCBI Taxonomy" id="926360"/>
    <lineage>
        <taxon>Archaea</taxon>
        <taxon>Methanobacteriati</taxon>
        <taxon>Methanobacteriota</taxon>
        <taxon>Stenosarchaea group</taxon>
        <taxon>Halobacteria</taxon>
        <taxon>Halobacteriales</taxon>
        <taxon>Natronoarchaeaceae</taxon>
    </lineage>
</organism>
<dbReference type="GO" id="GO:0006605">
    <property type="term" value="P:protein targeting"/>
    <property type="evidence" value="ECO:0007669"/>
    <property type="project" value="UniProtKB-UniRule"/>
</dbReference>
<comment type="function">
    <text evidence="9">Involved in protein export.</text>
</comment>
<dbReference type="InterPro" id="IPR048634">
    <property type="entry name" value="SecD_SecF_C"/>
</dbReference>
<accession>A0AAV3T754</accession>
<dbReference type="InterPro" id="IPR022813">
    <property type="entry name" value="SecD/SecF_arch_bac"/>
</dbReference>
<keyword evidence="3 9" id="KW-1003">Cell membrane</keyword>
<feature type="domain" description="Protein export membrane protein SecD/SecF C-terminal" evidence="10">
    <location>
        <begin position="355"/>
        <end position="509"/>
    </location>
</feature>
<evidence type="ECO:0000256" key="7">
    <source>
        <dbReference type="ARBA" id="ARBA00023010"/>
    </source>
</evidence>
<proteinExistence type="inferred from homology"/>
<dbReference type="SUPFAM" id="SSF82866">
    <property type="entry name" value="Multidrug efflux transporter AcrB transmembrane domain"/>
    <property type="match status" value="1"/>
</dbReference>
<gene>
    <name evidence="9" type="primary">secD</name>
    <name evidence="11" type="ORF">GCM10009020_09660</name>
</gene>
<evidence type="ECO:0000256" key="9">
    <source>
        <dbReference type="HAMAP-Rule" id="MF_01463"/>
    </source>
</evidence>
<dbReference type="Gene3D" id="1.20.1640.10">
    <property type="entry name" value="Multidrug efflux transporter AcrB transmembrane domain"/>
    <property type="match status" value="1"/>
</dbReference>
<feature type="transmembrane region" description="Helical" evidence="9">
    <location>
        <begin position="371"/>
        <end position="389"/>
    </location>
</feature>
<dbReference type="PANTHER" id="PTHR30081:SF1">
    <property type="entry name" value="PROTEIN TRANSLOCASE SUBUNIT SECD"/>
    <property type="match status" value="1"/>
</dbReference>
<dbReference type="EMBL" id="BAAADV010000001">
    <property type="protein sequence ID" value="GAA0666474.1"/>
    <property type="molecule type" value="Genomic_DNA"/>
</dbReference>
<dbReference type="Pfam" id="PF02355">
    <property type="entry name" value="SecD_SecF_C"/>
    <property type="match status" value="1"/>
</dbReference>
<feature type="transmembrane region" description="Helical" evidence="9">
    <location>
        <begin position="424"/>
        <end position="446"/>
    </location>
</feature>
<keyword evidence="2 9" id="KW-0813">Transport</keyword>
<comment type="subunit">
    <text evidence="9">Part of the protein translocation apparatus. Forms a complex with SecF.</text>
</comment>
<evidence type="ECO:0000313" key="12">
    <source>
        <dbReference type="Proteomes" id="UP001500420"/>
    </source>
</evidence>
<feature type="transmembrane region" description="Helical" evidence="9">
    <location>
        <begin position="467"/>
        <end position="490"/>
    </location>
</feature>
<protein>
    <recommendedName>
        <fullName evidence="9">Protein-export membrane protein SecD</fullName>
    </recommendedName>
</protein>
<keyword evidence="8 9" id="KW-0472">Membrane</keyword>
<dbReference type="GO" id="GO:0065002">
    <property type="term" value="P:intracellular protein transmembrane transport"/>
    <property type="evidence" value="ECO:0007669"/>
    <property type="project" value="UniProtKB-UniRule"/>
</dbReference>
<dbReference type="PANTHER" id="PTHR30081">
    <property type="entry name" value="PROTEIN-EXPORT MEMBRANE PROTEIN SEC"/>
    <property type="match status" value="1"/>
</dbReference>
<feature type="transmembrane region" description="Helical" evidence="9">
    <location>
        <begin position="496"/>
        <end position="515"/>
    </location>
</feature>
<evidence type="ECO:0000256" key="8">
    <source>
        <dbReference type="ARBA" id="ARBA00023136"/>
    </source>
</evidence>
<dbReference type="Gene3D" id="3.30.70.3220">
    <property type="match status" value="1"/>
</dbReference>
<dbReference type="Proteomes" id="UP001500420">
    <property type="component" value="Unassembled WGS sequence"/>
</dbReference>
<evidence type="ECO:0000259" key="10">
    <source>
        <dbReference type="Pfam" id="PF02355"/>
    </source>
</evidence>